<dbReference type="Pfam" id="PF01694">
    <property type="entry name" value="Rhomboid"/>
    <property type="match status" value="1"/>
</dbReference>
<feature type="transmembrane region" description="Helical" evidence="8">
    <location>
        <begin position="257"/>
        <end position="277"/>
    </location>
</feature>
<feature type="transmembrane region" description="Helical" evidence="8">
    <location>
        <begin position="199"/>
        <end position="222"/>
    </location>
</feature>
<evidence type="ECO:0000259" key="9">
    <source>
        <dbReference type="Pfam" id="PF01694"/>
    </source>
</evidence>
<dbReference type="EMBL" id="PDOE01000001">
    <property type="protein sequence ID" value="RKL68729.1"/>
    <property type="molecule type" value="Genomic_DNA"/>
</dbReference>
<dbReference type="InterPro" id="IPR011990">
    <property type="entry name" value="TPR-like_helical_dom_sf"/>
</dbReference>
<accession>A0A3A9K956</accession>
<evidence type="ECO:0000313" key="10">
    <source>
        <dbReference type="EMBL" id="RKL68729.1"/>
    </source>
</evidence>
<comment type="subcellular location">
    <subcellularLocation>
        <location evidence="1">Membrane</location>
        <topology evidence="1">Multi-pass membrane protein</topology>
    </subcellularLocation>
</comment>
<feature type="transmembrane region" description="Helical" evidence="8">
    <location>
        <begin position="365"/>
        <end position="383"/>
    </location>
</feature>
<keyword evidence="4" id="KW-0378">Hydrolase</keyword>
<keyword evidence="11" id="KW-1185">Reference proteome</keyword>
<feature type="repeat" description="TPR" evidence="7">
    <location>
        <begin position="494"/>
        <end position="527"/>
    </location>
</feature>
<feature type="transmembrane region" description="Helical" evidence="8">
    <location>
        <begin position="313"/>
        <end position="331"/>
    </location>
</feature>
<dbReference type="PANTHER" id="PTHR43731:SF14">
    <property type="entry name" value="PRESENILIN-ASSOCIATED RHOMBOID-LIKE PROTEIN, MITOCHONDRIAL"/>
    <property type="match status" value="1"/>
</dbReference>
<evidence type="ECO:0000256" key="5">
    <source>
        <dbReference type="ARBA" id="ARBA00022989"/>
    </source>
</evidence>
<dbReference type="InterPro" id="IPR050925">
    <property type="entry name" value="Rhomboid_protease_S54"/>
</dbReference>
<dbReference type="OrthoDB" id="9813074at2"/>
<dbReference type="Pfam" id="PF13181">
    <property type="entry name" value="TPR_8"/>
    <property type="match status" value="1"/>
</dbReference>
<name>A0A3A9K956_9BACI</name>
<feature type="repeat" description="TPR" evidence="7">
    <location>
        <begin position="421"/>
        <end position="454"/>
    </location>
</feature>
<evidence type="ECO:0000256" key="6">
    <source>
        <dbReference type="ARBA" id="ARBA00023136"/>
    </source>
</evidence>
<dbReference type="AlphaFoldDB" id="A0A3A9K956"/>
<dbReference type="PROSITE" id="PS50005">
    <property type="entry name" value="TPR"/>
    <property type="match status" value="2"/>
</dbReference>
<dbReference type="GO" id="GO:0016020">
    <property type="term" value="C:membrane"/>
    <property type="evidence" value="ECO:0007669"/>
    <property type="project" value="UniProtKB-SubCell"/>
</dbReference>
<keyword evidence="7" id="KW-0802">TPR repeat</keyword>
<protein>
    <submittedName>
        <fullName evidence="10">Rhomboid family intramembrane serine protease</fullName>
    </submittedName>
</protein>
<feature type="transmembrane region" description="Helical" evidence="8">
    <location>
        <begin position="289"/>
        <end position="307"/>
    </location>
</feature>
<dbReference type="InterPro" id="IPR019734">
    <property type="entry name" value="TPR_rpt"/>
</dbReference>
<dbReference type="GO" id="GO:0004252">
    <property type="term" value="F:serine-type endopeptidase activity"/>
    <property type="evidence" value="ECO:0007669"/>
    <property type="project" value="InterPro"/>
</dbReference>
<keyword evidence="5 8" id="KW-1133">Transmembrane helix</keyword>
<dbReference type="SUPFAM" id="SSF48452">
    <property type="entry name" value="TPR-like"/>
    <property type="match status" value="1"/>
</dbReference>
<dbReference type="SMART" id="SM00028">
    <property type="entry name" value="TPR"/>
    <property type="match status" value="3"/>
</dbReference>
<feature type="transmembrane region" description="Helical" evidence="8">
    <location>
        <begin position="390"/>
        <end position="411"/>
    </location>
</feature>
<keyword evidence="10" id="KW-0645">Protease</keyword>
<gene>
    <name evidence="10" type="ORF">CR203_01380</name>
</gene>
<dbReference type="InterPro" id="IPR035952">
    <property type="entry name" value="Rhomboid-like_sf"/>
</dbReference>
<feature type="domain" description="Peptidase S54 rhomboid" evidence="9">
    <location>
        <begin position="248"/>
        <end position="381"/>
    </location>
</feature>
<sequence length="541" mass="62077">MQAGNHEHVLREEGLKMDRNELSIRFWESIHHLVNREGMRVVYISNNNEEVWLEDDRKKPYQIIKLTQRDFDWSNHLRRSIARTFEYSKEISKKLNLRQANVVNVILSIHTPVDDYESIVQKALPLTAGGKNQFRTILIPIKELQDKMFPLATEWDLSEMPRYINLDYIDEDRQDELLVSLKQSVKQSLKKREEKERNLFLHGKPLFTFLLLGIILAIFAFVEMRGSTTSTVTLIEFGAKFDPLILEGEWWRLFNAMFLHIGFLHLFMNSLALFYLGGAVERIFGTGRFVIIYFIAGFIGSASSFMFNDNVSAGASGAIFGCFGALLYFGVNHKRLFFRTMGMNVIVILIINLGFGFLVPMVDNGAHIGGLIGGFLASAIVGLPKHKKNIFQAISLVVTIITATILLWIGYQQETDSEQISMIYYQVGQEYIEAENYEKALPYLEMGVSNENQPDKESEANGHFLLSYVMIKLDDYENAEKQLLLAIELIPTFHEAYYNLALVYSENGQINEALEMVEKAVELNPDNEDYQNLQDELKQLL</sequence>
<evidence type="ECO:0000256" key="8">
    <source>
        <dbReference type="SAM" id="Phobius"/>
    </source>
</evidence>
<dbReference type="SUPFAM" id="SSF144091">
    <property type="entry name" value="Rhomboid-like"/>
    <property type="match status" value="1"/>
</dbReference>
<dbReference type="GO" id="GO:0006508">
    <property type="term" value="P:proteolysis"/>
    <property type="evidence" value="ECO:0007669"/>
    <property type="project" value="UniProtKB-KW"/>
</dbReference>
<dbReference type="Gene3D" id="1.20.1540.10">
    <property type="entry name" value="Rhomboid-like"/>
    <property type="match status" value="1"/>
</dbReference>
<dbReference type="InterPro" id="IPR022764">
    <property type="entry name" value="Peptidase_S54_rhomboid_dom"/>
</dbReference>
<keyword evidence="3 8" id="KW-0812">Transmembrane</keyword>
<evidence type="ECO:0000256" key="2">
    <source>
        <dbReference type="ARBA" id="ARBA00009045"/>
    </source>
</evidence>
<organism evidence="10 11">
    <name type="scientific">Salipaludibacillus neizhouensis</name>
    <dbReference type="NCBI Taxonomy" id="885475"/>
    <lineage>
        <taxon>Bacteria</taxon>
        <taxon>Bacillati</taxon>
        <taxon>Bacillota</taxon>
        <taxon>Bacilli</taxon>
        <taxon>Bacillales</taxon>
        <taxon>Bacillaceae</taxon>
    </lineage>
</organism>
<dbReference type="Proteomes" id="UP000281498">
    <property type="component" value="Unassembled WGS sequence"/>
</dbReference>
<keyword evidence="6 8" id="KW-0472">Membrane</keyword>
<evidence type="ECO:0000313" key="11">
    <source>
        <dbReference type="Proteomes" id="UP000281498"/>
    </source>
</evidence>
<evidence type="ECO:0000256" key="1">
    <source>
        <dbReference type="ARBA" id="ARBA00004141"/>
    </source>
</evidence>
<evidence type="ECO:0000256" key="4">
    <source>
        <dbReference type="ARBA" id="ARBA00022801"/>
    </source>
</evidence>
<dbReference type="Gene3D" id="1.25.40.10">
    <property type="entry name" value="Tetratricopeptide repeat domain"/>
    <property type="match status" value="1"/>
</dbReference>
<evidence type="ECO:0000256" key="3">
    <source>
        <dbReference type="ARBA" id="ARBA00022692"/>
    </source>
</evidence>
<proteinExistence type="inferred from homology"/>
<comment type="similarity">
    <text evidence="2">Belongs to the peptidase S54 family.</text>
</comment>
<comment type="caution">
    <text evidence="10">The sequence shown here is derived from an EMBL/GenBank/DDBJ whole genome shotgun (WGS) entry which is preliminary data.</text>
</comment>
<reference evidence="10 11" key="1">
    <citation type="submission" date="2017-10" db="EMBL/GenBank/DDBJ databases">
        <title>Bacillus sp. nov., a halophilic bacterium isolated from a Keqin Lake.</title>
        <authorList>
            <person name="Wang H."/>
        </authorList>
    </citation>
    <scope>NUCLEOTIDE SEQUENCE [LARGE SCALE GENOMIC DNA]</scope>
    <source>
        <strain evidence="10 11">KCTC 13187</strain>
    </source>
</reference>
<dbReference type="PROSITE" id="PS50293">
    <property type="entry name" value="TPR_REGION"/>
    <property type="match status" value="1"/>
</dbReference>
<dbReference type="Pfam" id="PF00515">
    <property type="entry name" value="TPR_1"/>
    <property type="match status" value="1"/>
</dbReference>
<feature type="transmembrane region" description="Helical" evidence="8">
    <location>
        <begin position="343"/>
        <end position="359"/>
    </location>
</feature>
<dbReference type="PANTHER" id="PTHR43731">
    <property type="entry name" value="RHOMBOID PROTEASE"/>
    <property type="match status" value="1"/>
</dbReference>
<evidence type="ECO:0000256" key="7">
    <source>
        <dbReference type="PROSITE-ProRule" id="PRU00339"/>
    </source>
</evidence>